<dbReference type="AlphaFoldDB" id="A0A5J4SWG5"/>
<reference evidence="1" key="1">
    <citation type="submission" date="2019-03" db="EMBL/GenBank/DDBJ databases">
        <title>Single cell metagenomics reveals metabolic interactions within the superorganism composed of flagellate Streblomastix strix and complex community of Bacteroidetes bacteria on its surface.</title>
        <authorList>
            <person name="Treitli S.C."/>
            <person name="Kolisko M."/>
            <person name="Husnik F."/>
            <person name="Keeling P."/>
            <person name="Hampl V."/>
        </authorList>
    </citation>
    <scope>NUCLEOTIDE SEQUENCE</scope>
    <source>
        <strain evidence="1">STM</strain>
    </source>
</reference>
<sequence length="65" mass="7644">MLLAGQTHEKFQAGSILIIAIKVLVRPSAHFTFCFDARFFFFRVIFLRNYSFLELKMHKSGVFEQ</sequence>
<comment type="caution">
    <text evidence="1">The sequence shown here is derived from an EMBL/GenBank/DDBJ whole genome shotgun (WGS) entry which is preliminary data.</text>
</comment>
<evidence type="ECO:0000313" key="1">
    <source>
        <dbReference type="EMBL" id="KAA6350337.1"/>
    </source>
</evidence>
<proteinExistence type="predicted"/>
<name>A0A5J4SWG5_9ZZZZ</name>
<accession>A0A5J4SWG5</accession>
<organism evidence="1">
    <name type="scientific">termite gut metagenome</name>
    <dbReference type="NCBI Taxonomy" id="433724"/>
    <lineage>
        <taxon>unclassified sequences</taxon>
        <taxon>metagenomes</taxon>
        <taxon>organismal metagenomes</taxon>
    </lineage>
</organism>
<dbReference type="EMBL" id="SNRY01000030">
    <property type="protein sequence ID" value="KAA6350337.1"/>
    <property type="molecule type" value="Genomic_DNA"/>
</dbReference>
<gene>
    <name evidence="1" type="ORF">EZS27_002303</name>
</gene>
<protein>
    <submittedName>
        <fullName evidence="1">Uncharacterized protein</fullName>
    </submittedName>
</protein>